<comment type="caution">
    <text evidence="2">The sequence shown here is derived from an EMBL/GenBank/DDBJ whole genome shotgun (WGS) entry which is preliminary data.</text>
</comment>
<name>A0ABC8TA92_9AQUA</name>
<reference evidence="2 4" key="1">
    <citation type="submission" date="2024-02" db="EMBL/GenBank/DDBJ databases">
        <authorList>
            <person name="Vignale AGUSTIN F."/>
            <person name="Sosa J E."/>
            <person name="Modenutti C."/>
        </authorList>
    </citation>
    <scope>NUCLEOTIDE SEQUENCE [LARGE SCALE GENOMIC DNA]</scope>
</reference>
<keyword evidence="4" id="KW-1185">Reference proteome</keyword>
<proteinExistence type="predicted"/>
<organism evidence="2 4">
    <name type="scientific">Ilex paraguariensis</name>
    <name type="common">yerba mate</name>
    <dbReference type="NCBI Taxonomy" id="185542"/>
    <lineage>
        <taxon>Eukaryota</taxon>
        <taxon>Viridiplantae</taxon>
        <taxon>Streptophyta</taxon>
        <taxon>Embryophyta</taxon>
        <taxon>Tracheophyta</taxon>
        <taxon>Spermatophyta</taxon>
        <taxon>Magnoliopsida</taxon>
        <taxon>eudicotyledons</taxon>
        <taxon>Gunneridae</taxon>
        <taxon>Pentapetalae</taxon>
        <taxon>asterids</taxon>
        <taxon>campanulids</taxon>
        <taxon>Aquifoliales</taxon>
        <taxon>Aquifoliaceae</taxon>
        <taxon>Ilex</taxon>
    </lineage>
</organism>
<feature type="compositionally biased region" description="Low complexity" evidence="1">
    <location>
        <begin position="50"/>
        <end position="76"/>
    </location>
</feature>
<protein>
    <submittedName>
        <fullName evidence="2">Uncharacterized protein</fullName>
    </submittedName>
</protein>
<evidence type="ECO:0000313" key="4">
    <source>
        <dbReference type="Proteomes" id="UP001642360"/>
    </source>
</evidence>
<evidence type="ECO:0000256" key="1">
    <source>
        <dbReference type="SAM" id="MobiDB-lite"/>
    </source>
</evidence>
<gene>
    <name evidence="2" type="ORF">ILEXP_LOCUS35239</name>
    <name evidence="3" type="ORF">ILEXP_LOCUS39263</name>
</gene>
<dbReference type="EMBL" id="CAUOFW020004518">
    <property type="protein sequence ID" value="CAK9166031.1"/>
    <property type="molecule type" value="Genomic_DNA"/>
</dbReference>
<evidence type="ECO:0000313" key="2">
    <source>
        <dbReference type="EMBL" id="CAK9166031.1"/>
    </source>
</evidence>
<feature type="region of interest" description="Disordered" evidence="1">
    <location>
        <begin position="39"/>
        <end position="78"/>
    </location>
</feature>
<dbReference type="AlphaFoldDB" id="A0ABC8TA92"/>
<sequence>MSLGLHAGYSSSTTLLDKRQKFSILQVLKGRRSLRGSKLKRSTLTPSFTSSLQPKLPSQVQSSSSSSKLQAPSSNSCSQLIKHSRVSFNAAIL</sequence>
<accession>A0ABC8TA92</accession>
<evidence type="ECO:0000313" key="3">
    <source>
        <dbReference type="EMBL" id="CAK9169786.1"/>
    </source>
</evidence>
<dbReference type="Proteomes" id="UP001642360">
    <property type="component" value="Unassembled WGS sequence"/>
</dbReference>
<dbReference type="EMBL" id="CAUOFW020005369">
    <property type="protein sequence ID" value="CAK9169786.1"/>
    <property type="molecule type" value="Genomic_DNA"/>
</dbReference>